<gene>
    <name evidence="4" type="ORF">BSAL_64245</name>
</gene>
<keyword evidence="2" id="KW-1133">Transmembrane helix</keyword>
<evidence type="ECO:0000313" key="4">
    <source>
        <dbReference type="EMBL" id="CUF62955.1"/>
    </source>
</evidence>
<evidence type="ECO:0000256" key="3">
    <source>
        <dbReference type="SAM" id="SignalP"/>
    </source>
</evidence>
<dbReference type="Proteomes" id="UP000051952">
    <property type="component" value="Unassembled WGS sequence"/>
</dbReference>
<protein>
    <submittedName>
        <fullName evidence="4">Membrane-associated protein, putative</fullName>
    </submittedName>
</protein>
<evidence type="ECO:0000256" key="1">
    <source>
        <dbReference type="SAM" id="MobiDB-lite"/>
    </source>
</evidence>
<feature type="region of interest" description="Disordered" evidence="1">
    <location>
        <begin position="28"/>
        <end position="50"/>
    </location>
</feature>
<feature type="transmembrane region" description="Helical" evidence="2">
    <location>
        <begin position="152"/>
        <end position="172"/>
    </location>
</feature>
<evidence type="ECO:0000256" key="2">
    <source>
        <dbReference type="SAM" id="Phobius"/>
    </source>
</evidence>
<evidence type="ECO:0000313" key="5">
    <source>
        <dbReference type="Proteomes" id="UP000051952"/>
    </source>
</evidence>
<proteinExistence type="predicted"/>
<feature type="compositionally biased region" description="Basic residues" evidence="1">
    <location>
        <begin position="318"/>
        <end position="341"/>
    </location>
</feature>
<feature type="transmembrane region" description="Helical" evidence="2">
    <location>
        <begin position="193"/>
        <end position="221"/>
    </location>
</feature>
<name>A0A0S4IN92_BODSA</name>
<keyword evidence="2" id="KW-0812">Transmembrane</keyword>
<reference evidence="5" key="1">
    <citation type="submission" date="2015-09" db="EMBL/GenBank/DDBJ databases">
        <authorList>
            <consortium name="Pathogen Informatics"/>
        </authorList>
    </citation>
    <scope>NUCLEOTIDE SEQUENCE [LARGE SCALE GENOMIC DNA]</scope>
    <source>
        <strain evidence="5">Lake Konstanz</strain>
    </source>
</reference>
<feature type="compositionally biased region" description="Polar residues" evidence="1">
    <location>
        <begin position="383"/>
        <end position="404"/>
    </location>
</feature>
<keyword evidence="2" id="KW-0472">Membrane</keyword>
<dbReference type="VEuPathDB" id="TriTrypDB:BSAL_64245"/>
<keyword evidence="5" id="KW-1185">Reference proteome</keyword>
<feature type="transmembrane region" description="Helical" evidence="2">
    <location>
        <begin position="58"/>
        <end position="77"/>
    </location>
</feature>
<keyword evidence="3" id="KW-0732">Signal</keyword>
<feature type="chain" id="PRO_5006621355" evidence="3">
    <location>
        <begin position="31"/>
        <end position="404"/>
    </location>
</feature>
<feature type="compositionally biased region" description="Basic and acidic residues" evidence="1">
    <location>
        <begin position="33"/>
        <end position="50"/>
    </location>
</feature>
<feature type="region of interest" description="Disordered" evidence="1">
    <location>
        <begin position="296"/>
        <end position="404"/>
    </location>
</feature>
<feature type="transmembrane region" description="Helical" evidence="2">
    <location>
        <begin position="121"/>
        <end position="140"/>
    </location>
</feature>
<feature type="compositionally biased region" description="Polar residues" evidence="1">
    <location>
        <begin position="363"/>
        <end position="373"/>
    </location>
</feature>
<feature type="signal peptide" evidence="3">
    <location>
        <begin position="1"/>
        <end position="30"/>
    </location>
</feature>
<sequence length="404" mass="44523">MTANTHYGRTSAVLMGIFLLAALAVTTTNGDDPDSRVPRAPPRKNDKEASYDIDDSTWTWIPVLIVGLFTALMLMSVKSDRWFDGKSLRLWLMRFVSIETLYNSLKDADAHEWKEQYDIEIGHQVFMALGTLLLIINVFFNPNADKRYVMAVLTYLQIFCLIFNILFDMILIKSMGRVDVVRSVNTKLRFSHCIYQVILFCTDFIGGSLHLPIDCFVWATVHYSYEAVGLAIEGLNVIGMSEFAIIAIVNAQIIGTEVASTGWTCAFGISSLAVSIISMIGGQIFKWRLVVVSPRKAPTPSSSAGEEHDDGHNNSSHHGGHGTKKSSLHPRRASIASHHRAVASTEETPLRASAGDEEMQHSAPPSRQDNNSSAEEDAGRHSVNATTIIAISQPLIHSSSTSEQ</sequence>
<dbReference type="EMBL" id="CYKH01000370">
    <property type="protein sequence ID" value="CUF62955.1"/>
    <property type="molecule type" value="Genomic_DNA"/>
</dbReference>
<feature type="transmembrane region" description="Helical" evidence="2">
    <location>
        <begin position="227"/>
        <end position="249"/>
    </location>
</feature>
<accession>A0A0S4IN92</accession>
<organism evidence="4 5">
    <name type="scientific">Bodo saltans</name>
    <name type="common">Flagellated protozoan</name>
    <dbReference type="NCBI Taxonomy" id="75058"/>
    <lineage>
        <taxon>Eukaryota</taxon>
        <taxon>Discoba</taxon>
        <taxon>Euglenozoa</taxon>
        <taxon>Kinetoplastea</taxon>
        <taxon>Metakinetoplastina</taxon>
        <taxon>Eubodonida</taxon>
        <taxon>Bodonidae</taxon>
        <taxon>Bodo</taxon>
    </lineage>
</organism>
<feature type="transmembrane region" description="Helical" evidence="2">
    <location>
        <begin position="261"/>
        <end position="285"/>
    </location>
</feature>
<dbReference type="AlphaFoldDB" id="A0A0S4IN92"/>